<reference evidence="10" key="1">
    <citation type="submission" date="2020-02" db="EMBL/GenBank/DDBJ databases">
        <authorList>
            <person name="Meier V. D."/>
        </authorList>
    </citation>
    <scope>NUCLEOTIDE SEQUENCE</scope>
    <source>
        <strain evidence="10">AVDCRST_MAG57</strain>
    </source>
</reference>
<dbReference type="InterPro" id="IPR050545">
    <property type="entry name" value="Mycobact_MmpL"/>
</dbReference>
<evidence type="ECO:0000256" key="5">
    <source>
        <dbReference type="ARBA" id="ARBA00022989"/>
    </source>
</evidence>
<proteinExistence type="inferred from homology"/>
<dbReference type="InterPro" id="IPR004869">
    <property type="entry name" value="MMPL_dom"/>
</dbReference>
<comment type="similarity">
    <text evidence="2">Belongs to the resistance-nodulation-cell division (RND) (TC 2.A.6) family. MmpL subfamily.</text>
</comment>
<evidence type="ECO:0000256" key="2">
    <source>
        <dbReference type="ARBA" id="ARBA00010157"/>
    </source>
</evidence>
<feature type="transmembrane region" description="Helical" evidence="8">
    <location>
        <begin position="51"/>
        <end position="75"/>
    </location>
</feature>
<evidence type="ECO:0000259" key="9">
    <source>
        <dbReference type="Pfam" id="PF03176"/>
    </source>
</evidence>
<gene>
    <name evidence="10" type="ORF">AVDCRST_MAG57-2713</name>
</gene>
<dbReference type="Gene3D" id="1.20.1640.10">
    <property type="entry name" value="Multidrug efflux transporter AcrB transmembrane domain"/>
    <property type="match status" value="1"/>
</dbReference>
<evidence type="ECO:0000256" key="6">
    <source>
        <dbReference type="ARBA" id="ARBA00023136"/>
    </source>
</evidence>
<keyword evidence="6 8" id="KW-0472">Membrane</keyword>
<feature type="compositionally biased region" description="Polar residues" evidence="7">
    <location>
        <begin position="189"/>
        <end position="200"/>
    </location>
</feature>
<evidence type="ECO:0000256" key="4">
    <source>
        <dbReference type="ARBA" id="ARBA00022692"/>
    </source>
</evidence>
<feature type="region of interest" description="Disordered" evidence="7">
    <location>
        <begin position="163"/>
        <end position="200"/>
    </location>
</feature>
<accession>A0A6J4IWN4</accession>
<keyword evidence="5 8" id="KW-1133">Transmembrane helix</keyword>
<feature type="non-terminal residue" evidence="10">
    <location>
        <position position="1"/>
    </location>
</feature>
<evidence type="ECO:0000256" key="8">
    <source>
        <dbReference type="SAM" id="Phobius"/>
    </source>
</evidence>
<dbReference type="EMBL" id="CADCTI010000227">
    <property type="protein sequence ID" value="CAA9262360.1"/>
    <property type="molecule type" value="Genomic_DNA"/>
</dbReference>
<evidence type="ECO:0000313" key="10">
    <source>
        <dbReference type="EMBL" id="CAA9262360.1"/>
    </source>
</evidence>
<feature type="transmembrane region" description="Helical" evidence="8">
    <location>
        <begin position="87"/>
        <end position="112"/>
    </location>
</feature>
<name>A0A6J4IWN4_9ACTN</name>
<dbReference type="AlphaFoldDB" id="A0A6J4IWN4"/>
<evidence type="ECO:0000256" key="1">
    <source>
        <dbReference type="ARBA" id="ARBA00004651"/>
    </source>
</evidence>
<evidence type="ECO:0000256" key="7">
    <source>
        <dbReference type="SAM" id="MobiDB-lite"/>
    </source>
</evidence>
<evidence type="ECO:0000256" key="3">
    <source>
        <dbReference type="ARBA" id="ARBA00022475"/>
    </source>
</evidence>
<sequence length="200" mass="21315">FVVLVVLAVLLRAVVAPLILIATVVLSYGAALGISALIFDWTLGVGTTDSAFPLFAFVFLVALGIDYNIFLMTRVREEAFDHGTRRAALIGLAATGGVITSAGLVLAATFAVLGTLPLTFLTQLGIAVALGVLLDTIIVRSVLVTALNLDIGRWMWWPSKLAQRRDEPEAPAGRTEDVYVPVQREESDPTSARSSATPHE</sequence>
<comment type="subcellular location">
    <subcellularLocation>
        <location evidence="1">Cell membrane</location>
        <topology evidence="1">Multi-pass membrane protein</topology>
    </subcellularLocation>
</comment>
<dbReference type="GO" id="GO:0005886">
    <property type="term" value="C:plasma membrane"/>
    <property type="evidence" value="ECO:0007669"/>
    <property type="project" value="UniProtKB-SubCell"/>
</dbReference>
<organism evidence="10">
    <name type="scientific">uncultured Blastococcus sp</name>
    <dbReference type="NCBI Taxonomy" id="217144"/>
    <lineage>
        <taxon>Bacteria</taxon>
        <taxon>Bacillati</taxon>
        <taxon>Actinomycetota</taxon>
        <taxon>Actinomycetes</taxon>
        <taxon>Geodermatophilales</taxon>
        <taxon>Geodermatophilaceae</taxon>
        <taxon>Blastococcus</taxon>
        <taxon>environmental samples</taxon>
    </lineage>
</organism>
<dbReference type="Pfam" id="PF03176">
    <property type="entry name" value="MMPL"/>
    <property type="match status" value="1"/>
</dbReference>
<protein>
    <submittedName>
        <fullName evidence="10">Putative membrane protein</fullName>
    </submittedName>
</protein>
<keyword evidence="3" id="KW-1003">Cell membrane</keyword>
<keyword evidence="4 8" id="KW-0812">Transmembrane</keyword>
<feature type="transmembrane region" description="Helical" evidence="8">
    <location>
        <begin position="124"/>
        <end position="149"/>
    </location>
</feature>
<dbReference type="SUPFAM" id="SSF82866">
    <property type="entry name" value="Multidrug efflux transporter AcrB transmembrane domain"/>
    <property type="match status" value="1"/>
</dbReference>
<dbReference type="PANTHER" id="PTHR33406">
    <property type="entry name" value="MEMBRANE PROTEIN MJ1562-RELATED"/>
    <property type="match status" value="1"/>
</dbReference>
<feature type="domain" description="Membrane transport protein MMPL" evidence="9">
    <location>
        <begin position="2"/>
        <end position="165"/>
    </location>
</feature>
<dbReference type="PANTHER" id="PTHR33406:SF6">
    <property type="entry name" value="MEMBRANE PROTEIN YDGH-RELATED"/>
    <property type="match status" value="1"/>
</dbReference>